<dbReference type="SUPFAM" id="SSF55729">
    <property type="entry name" value="Acyl-CoA N-acyltransferases (Nat)"/>
    <property type="match status" value="1"/>
</dbReference>
<accession>A0A289ZSX4</accession>
<evidence type="ECO:0000259" key="1">
    <source>
        <dbReference type="PROSITE" id="PS51186"/>
    </source>
</evidence>
<feature type="domain" description="N-acetyltransferase" evidence="1">
    <location>
        <begin position="40"/>
        <end position="171"/>
    </location>
</feature>
<dbReference type="Pfam" id="PF13508">
    <property type="entry name" value="Acetyltransf_7"/>
    <property type="match status" value="1"/>
</dbReference>
<sequence>MRTLLRTQRRVGSTLLVFREVSGKILGSRRELQYARLAKEAYKEYQVAIEESVGYRPFSLGGNREHILHYWGDDVTRRNYFVYDNELPIGFINARKETTDEGIKKIIIDRVFVLPEHRNKGAGRYLVDGFIHAEDWSMVEISGYLSSVSLMGFLTKLGFYAAKSTFVKANA</sequence>
<dbReference type="Gene3D" id="3.40.630.30">
    <property type="match status" value="1"/>
</dbReference>
<dbReference type="EMBL" id="MF285618">
    <property type="protein sequence ID" value="ATA65343.1"/>
    <property type="molecule type" value="Genomic_DNA"/>
</dbReference>
<dbReference type="GO" id="GO:0016747">
    <property type="term" value="F:acyltransferase activity, transferring groups other than amino-acyl groups"/>
    <property type="evidence" value="ECO:0007669"/>
    <property type="project" value="InterPro"/>
</dbReference>
<reference evidence="3" key="1">
    <citation type="submission" date="2017-06" db="EMBL/GenBank/DDBJ databases">
        <authorList>
            <person name="Zhao X."/>
        </authorList>
    </citation>
    <scope>NUCLEOTIDE SEQUENCE [LARGE SCALE GENOMIC DNA]</scope>
</reference>
<dbReference type="InterPro" id="IPR016181">
    <property type="entry name" value="Acyl_CoA_acyltransferase"/>
</dbReference>
<name>A0A289ZSX4_9CAUD</name>
<gene>
    <name evidence="2" type="ORF">2050HW_00008</name>
</gene>
<keyword evidence="3" id="KW-1185">Reference proteome</keyword>
<protein>
    <recommendedName>
        <fullName evidence="1">N-acetyltransferase domain-containing protein</fullName>
    </recommendedName>
</protein>
<proteinExistence type="predicted"/>
<dbReference type="CDD" id="cd04301">
    <property type="entry name" value="NAT_SF"/>
    <property type="match status" value="1"/>
</dbReference>
<organism evidence="2 3">
    <name type="scientific">Serratia phage vB_SmaM_ 2050HW</name>
    <dbReference type="NCBI Taxonomy" id="2024252"/>
    <lineage>
        <taxon>Viruses</taxon>
        <taxon>Duplodnaviria</taxon>
        <taxon>Heunggongvirae</taxon>
        <taxon>Uroviricota</taxon>
        <taxon>Caudoviricetes</taxon>
        <taxon>Chimalliviridae</taxon>
        <taxon>Moabitevirus</taxon>
        <taxon>Moabitevirus mv2050HW</taxon>
    </lineage>
</organism>
<evidence type="ECO:0000313" key="2">
    <source>
        <dbReference type="EMBL" id="ATA65343.1"/>
    </source>
</evidence>
<dbReference type="PROSITE" id="PS51186">
    <property type="entry name" value="GNAT"/>
    <property type="match status" value="1"/>
</dbReference>
<dbReference type="Proteomes" id="UP000223363">
    <property type="component" value="Segment"/>
</dbReference>
<dbReference type="InterPro" id="IPR000182">
    <property type="entry name" value="GNAT_dom"/>
</dbReference>
<evidence type="ECO:0000313" key="3">
    <source>
        <dbReference type="Proteomes" id="UP000223363"/>
    </source>
</evidence>